<dbReference type="PANTHER" id="PTHR33098">
    <property type="entry name" value="COTTON FIBER (DUF761)"/>
    <property type="match status" value="1"/>
</dbReference>
<feature type="region of interest" description="Disordered" evidence="1">
    <location>
        <begin position="90"/>
        <end position="109"/>
    </location>
</feature>
<dbReference type="Pfam" id="PF14364">
    <property type="entry name" value="DUF4408"/>
    <property type="match status" value="1"/>
</dbReference>
<feature type="region of interest" description="Disordered" evidence="1">
    <location>
        <begin position="150"/>
        <end position="182"/>
    </location>
</feature>
<evidence type="ECO:0000259" key="3">
    <source>
        <dbReference type="Pfam" id="PF14364"/>
    </source>
</evidence>
<organism evidence="4 5">
    <name type="scientific">Canna indica</name>
    <name type="common">Indian-shot</name>
    <dbReference type="NCBI Taxonomy" id="4628"/>
    <lineage>
        <taxon>Eukaryota</taxon>
        <taxon>Viridiplantae</taxon>
        <taxon>Streptophyta</taxon>
        <taxon>Embryophyta</taxon>
        <taxon>Tracheophyta</taxon>
        <taxon>Spermatophyta</taxon>
        <taxon>Magnoliopsida</taxon>
        <taxon>Liliopsida</taxon>
        <taxon>Zingiberales</taxon>
        <taxon>Cannaceae</taxon>
        <taxon>Canna</taxon>
    </lineage>
</organism>
<keyword evidence="2" id="KW-1133">Transmembrane helix</keyword>
<proteinExistence type="predicted"/>
<keyword evidence="2" id="KW-0472">Membrane</keyword>
<dbReference type="AlphaFoldDB" id="A0AAQ3JKP7"/>
<gene>
    <name evidence="4" type="ORF">Cni_G00038</name>
</gene>
<evidence type="ECO:0000313" key="5">
    <source>
        <dbReference type="Proteomes" id="UP001327560"/>
    </source>
</evidence>
<dbReference type="Proteomes" id="UP001327560">
    <property type="component" value="Chromosome 1"/>
</dbReference>
<sequence>MEESWPSMWISVRGWFTPTVLFVLLNLVIGTIAVTSKSRSSHRRHPRDEAVHGAPPEDVPPLLRGPSAALERLRSVSLYRFRSGEIPFVDAPPPSSISEADRPAPLSRGPSAVLETLRSIGLYRFRSGEISHEAAPPSSSISEVDLPEAATGAPWSADGGAVYEDNHRNHHYGRSRSETGEEAAGRLAGRMKKSASDSSAFAHFEADEIARRPATARGGRHAAVEEEESDEEVAVDARADDFINRFRQQLNLQRLDSIVRFKEMLNRGT</sequence>
<accession>A0AAQ3JKP7</accession>
<feature type="region of interest" description="Disordered" evidence="1">
    <location>
        <begin position="38"/>
        <end position="64"/>
    </location>
</feature>
<protein>
    <recommendedName>
        <fullName evidence="3">DUF4408 domain-containing protein</fullName>
    </recommendedName>
</protein>
<feature type="domain" description="DUF4408" evidence="3">
    <location>
        <begin position="6"/>
        <end position="37"/>
    </location>
</feature>
<reference evidence="4 5" key="1">
    <citation type="submission" date="2023-10" db="EMBL/GenBank/DDBJ databases">
        <title>Chromosome-scale genome assembly provides insights into flower coloration mechanisms of Canna indica.</title>
        <authorList>
            <person name="Li C."/>
        </authorList>
    </citation>
    <scope>NUCLEOTIDE SEQUENCE [LARGE SCALE GENOMIC DNA]</scope>
    <source>
        <tissue evidence="4">Flower</tissue>
    </source>
</reference>
<feature type="transmembrane region" description="Helical" evidence="2">
    <location>
        <begin position="15"/>
        <end position="34"/>
    </location>
</feature>
<dbReference type="PANTHER" id="PTHR33098:SF53">
    <property type="entry name" value="OS05G0540900 PROTEIN"/>
    <property type="match status" value="1"/>
</dbReference>
<evidence type="ECO:0000313" key="4">
    <source>
        <dbReference type="EMBL" id="WOK91347.1"/>
    </source>
</evidence>
<evidence type="ECO:0000256" key="2">
    <source>
        <dbReference type="SAM" id="Phobius"/>
    </source>
</evidence>
<dbReference type="Pfam" id="PF05553">
    <property type="entry name" value="DUF761"/>
    <property type="match status" value="1"/>
</dbReference>
<dbReference type="InterPro" id="IPR025520">
    <property type="entry name" value="DUF4408"/>
</dbReference>
<keyword evidence="5" id="KW-1185">Reference proteome</keyword>
<evidence type="ECO:0000256" key="1">
    <source>
        <dbReference type="SAM" id="MobiDB-lite"/>
    </source>
</evidence>
<dbReference type="EMBL" id="CP136890">
    <property type="protein sequence ID" value="WOK91347.1"/>
    <property type="molecule type" value="Genomic_DNA"/>
</dbReference>
<dbReference type="InterPro" id="IPR008480">
    <property type="entry name" value="DUF761_pln"/>
</dbReference>
<keyword evidence="2" id="KW-0812">Transmembrane</keyword>
<name>A0AAQ3JKP7_9LILI</name>